<evidence type="ECO:0000313" key="2">
    <source>
        <dbReference type="EMBL" id="KAF2759804.1"/>
    </source>
</evidence>
<dbReference type="EMBL" id="ML996569">
    <property type="protein sequence ID" value="KAF2759804.1"/>
    <property type="molecule type" value="Genomic_DNA"/>
</dbReference>
<organism evidence="2 3">
    <name type="scientific">Pseudovirgaria hyperparasitica</name>
    <dbReference type="NCBI Taxonomy" id="470096"/>
    <lineage>
        <taxon>Eukaryota</taxon>
        <taxon>Fungi</taxon>
        <taxon>Dikarya</taxon>
        <taxon>Ascomycota</taxon>
        <taxon>Pezizomycotina</taxon>
        <taxon>Dothideomycetes</taxon>
        <taxon>Dothideomycetes incertae sedis</taxon>
        <taxon>Acrospermales</taxon>
        <taxon>Acrospermaceae</taxon>
        <taxon>Pseudovirgaria</taxon>
    </lineage>
</organism>
<dbReference type="RefSeq" id="XP_033602255.1">
    <property type="nucleotide sequence ID" value="XM_033745372.1"/>
</dbReference>
<name>A0A6A6WCM6_9PEZI</name>
<keyword evidence="3" id="KW-1185">Reference proteome</keyword>
<evidence type="ECO:0000313" key="3">
    <source>
        <dbReference type="Proteomes" id="UP000799437"/>
    </source>
</evidence>
<dbReference type="AlphaFoldDB" id="A0A6A6WCM6"/>
<accession>A0A6A6WCM6</accession>
<evidence type="ECO:0000256" key="1">
    <source>
        <dbReference type="SAM" id="MobiDB-lite"/>
    </source>
</evidence>
<sequence>MSAAAGWCSTCTRTDAASSRGSTHGSTVVRPDCRRAGASDELTDVRLAECRVGREVVMIHEILRRRLGWRKIQAGQTEAGMVVDVNVGVERSLVFPVQQGIIIIVLARLCLTKMYEEMRMAMRMAMRMKNLAMGDDHSMGWRDRGGYTHQKGGKGLKSVGLAAGFPAKLRHLESGQAGWARAVILLTQLK</sequence>
<gene>
    <name evidence="2" type="ORF">EJ05DRAFT_484709</name>
</gene>
<reference evidence="2" key="1">
    <citation type="journal article" date="2020" name="Stud. Mycol.">
        <title>101 Dothideomycetes genomes: a test case for predicting lifestyles and emergence of pathogens.</title>
        <authorList>
            <person name="Haridas S."/>
            <person name="Albert R."/>
            <person name="Binder M."/>
            <person name="Bloem J."/>
            <person name="Labutti K."/>
            <person name="Salamov A."/>
            <person name="Andreopoulos B."/>
            <person name="Baker S."/>
            <person name="Barry K."/>
            <person name="Bills G."/>
            <person name="Bluhm B."/>
            <person name="Cannon C."/>
            <person name="Castanera R."/>
            <person name="Culley D."/>
            <person name="Daum C."/>
            <person name="Ezra D."/>
            <person name="Gonzalez J."/>
            <person name="Henrissat B."/>
            <person name="Kuo A."/>
            <person name="Liang C."/>
            <person name="Lipzen A."/>
            <person name="Lutzoni F."/>
            <person name="Magnuson J."/>
            <person name="Mondo S."/>
            <person name="Nolan M."/>
            <person name="Ohm R."/>
            <person name="Pangilinan J."/>
            <person name="Park H.-J."/>
            <person name="Ramirez L."/>
            <person name="Alfaro M."/>
            <person name="Sun H."/>
            <person name="Tritt A."/>
            <person name="Yoshinaga Y."/>
            <person name="Zwiers L.-H."/>
            <person name="Turgeon B."/>
            <person name="Goodwin S."/>
            <person name="Spatafora J."/>
            <person name="Crous P."/>
            <person name="Grigoriev I."/>
        </authorList>
    </citation>
    <scope>NUCLEOTIDE SEQUENCE</scope>
    <source>
        <strain evidence="2">CBS 121739</strain>
    </source>
</reference>
<feature type="compositionally biased region" description="Polar residues" evidence="1">
    <location>
        <begin position="9"/>
        <end position="26"/>
    </location>
</feature>
<dbReference type="GeneID" id="54486426"/>
<dbReference type="Proteomes" id="UP000799437">
    <property type="component" value="Unassembled WGS sequence"/>
</dbReference>
<proteinExistence type="predicted"/>
<feature type="region of interest" description="Disordered" evidence="1">
    <location>
        <begin position="1"/>
        <end position="28"/>
    </location>
</feature>
<protein>
    <submittedName>
        <fullName evidence="2">Uncharacterized protein</fullName>
    </submittedName>
</protein>